<keyword evidence="2" id="KW-1185">Reference proteome</keyword>
<dbReference type="RefSeq" id="WP_136259360.1">
    <property type="nucleotide sequence ID" value="NZ_MWIO01000045.1"/>
</dbReference>
<dbReference type="Gene3D" id="3.40.50.300">
    <property type="entry name" value="P-loop containing nucleotide triphosphate hydrolases"/>
    <property type="match status" value="1"/>
</dbReference>
<dbReference type="OrthoDB" id="9768556at2"/>
<proteinExistence type="predicted"/>
<dbReference type="Proteomes" id="UP000306317">
    <property type="component" value="Unassembled WGS sequence"/>
</dbReference>
<dbReference type="Pfam" id="PF03237">
    <property type="entry name" value="Terminase_6N"/>
    <property type="match status" value="1"/>
</dbReference>
<comment type="caution">
    <text evidence="1">The sequence shown here is derived from an EMBL/GenBank/DDBJ whole genome shotgun (WGS) entry which is preliminary data.</text>
</comment>
<dbReference type="Gene3D" id="3.30.420.280">
    <property type="match status" value="1"/>
</dbReference>
<protein>
    <submittedName>
        <fullName evidence="1">Terminase</fullName>
    </submittedName>
</protein>
<dbReference type="EMBL" id="MWIO01000045">
    <property type="protein sequence ID" value="THD06116.1"/>
    <property type="molecule type" value="Genomic_DNA"/>
</dbReference>
<name>A0A4S3KCG5_9GAMM</name>
<dbReference type="InterPro" id="IPR027417">
    <property type="entry name" value="P-loop_NTPase"/>
</dbReference>
<reference evidence="1 2" key="1">
    <citation type="submission" date="2017-02" db="EMBL/GenBank/DDBJ databases">
        <title>Whole genome sequencing of Rhodanobacter lindaniclasticus DSM 17932.</title>
        <authorList>
            <person name="Kumar S."/>
            <person name="Patil P."/>
            <person name="Patil P.B."/>
        </authorList>
    </citation>
    <scope>NUCLEOTIDE SEQUENCE [LARGE SCALE GENOMIC DNA]</scope>
    <source>
        <strain evidence="1 2">DSM 17932</strain>
    </source>
</reference>
<dbReference type="AlphaFoldDB" id="A0A4S3KCG5"/>
<sequence length="479" mass="52754">MASLDLALHIRQSFAYESRATEILYGGAAGGGKSHLMRVAAIMWCALIPGLQVYIFRRLSDDLLKNHMEGPSGFPALLAEWMEAGYCKINWSRNFIEFWNGAKIHLCHCQYEKDVSKYQGAEIHVLMIDELTHFSETIYRYLRARCRIGGLIVPQGMKGQFPRVVCGSNPGGIGHNWVKATFIDLAPPQTIVPMPKEDGGMLRQYIPAKLTDNPTLAENDPDYADRLSGLGSPALVRAMLDGDWNIVAGGALDDVWTPRVVVPRFKVPHSWRVDRSFDWGSTHPFAVAWFAESDGTEAVLDDGSKWCPPRGSLVMCHEWYGASGANVGLKMAPRDVGTGIVEREASLIAGKWIASAKPGPADNQISAVSQPGTPTIADEMAAAGVRWQASDKAPGTRKIGLELLRSRLREAGKDHPENPAIYFMDHCRAAISQLPVLPRDTRNPDDVDTSAEDHMYDAIRYRVLAGKPQAMTMTMGRAI</sequence>
<organism evidence="1 2">
    <name type="scientific">Rhodanobacter lindaniclasticus</name>
    <dbReference type="NCBI Taxonomy" id="75310"/>
    <lineage>
        <taxon>Bacteria</taxon>
        <taxon>Pseudomonadati</taxon>
        <taxon>Pseudomonadota</taxon>
        <taxon>Gammaproteobacteria</taxon>
        <taxon>Lysobacterales</taxon>
        <taxon>Rhodanobacteraceae</taxon>
        <taxon>Rhodanobacter</taxon>
    </lineage>
</organism>
<gene>
    <name evidence="1" type="ORF">B1991_14330</name>
</gene>
<evidence type="ECO:0000313" key="2">
    <source>
        <dbReference type="Proteomes" id="UP000306317"/>
    </source>
</evidence>
<evidence type="ECO:0000313" key="1">
    <source>
        <dbReference type="EMBL" id="THD06116.1"/>
    </source>
</evidence>
<accession>A0A4S3KCG5</accession>